<dbReference type="OrthoDB" id="30289at2759"/>
<sequence>MSFLLRSSKPAPGTEPEVDRFSGRPGSLSPAQQAALGTFKERLIKSGLYHAGQGSEEGSHSDDTLLRFLRARKFEPAKAEEQFAATEAWRKEHDVDELYNRFDPVEFEDAKRFYPVWNGRRDKHGRPLSVYRIASLTPEVQKQLFATPPERRYQRIIVLNEFMLKCVYPLCTIAPHEAGPSTPISSVCSIIDLDGVSFSHMWNLKTHLQQASELSTANYPETLDQTFVVNAPGFFSTIWGWIKPFFDEGTRKKIHILHPSNTAETLLEHIAASELPRVYGGQLEWAYGDDTSLDEEVKAALGEQGLLRGPTLFVPDPETPGKEKLVKGADMPIPEKVVTKDANGKDAK</sequence>
<dbReference type="CDD" id="cd00170">
    <property type="entry name" value="SEC14"/>
    <property type="match status" value="1"/>
</dbReference>
<dbReference type="PANTHER" id="PTHR45657:SF3">
    <property type="entry name" value="TRANSPORTER, PUTATIVE (AFU_ORTHOLOGUE AFUA_5G09260)-RELATED"/>
    <property type="match status" value="1"/>
</dbReference>
<feature type="region of interest" description="Disordered" evidence="1">
    <location>
        <begin position="1"/>
        <end position="32"/>
    </location>
</feature>
<dbReference type="SMART" id="SM00516">
    <property type="entry name" value="SEC14"/>
    <property type="match status" value="1"/>
</dbReference>
<dbReference type="SMART" id="SM01100">
    <property type="entry name" value="CRAL_TRIO_N"/>
    <property type="match status" value="1"/>
</dbReference>
<evidence type="ECO:0000256" key="1">
    <source>
        <dbReference type="SAM" id="MobiDB-lite"/>
    </source>
</evidence>
<dbReference type="Gene3D" id="1.10.8.20">
    <property type="entry name" value="N-terminal domain of phosphatidylinositol transfer protein sec14p"/>
    <property type="match status" value="1"/>
</dbReference>
<dbReference type="PROSITE" id="PS50191">
    <property type="entry name" value="CRAL_TRIO"/>
    <property type="match status" value="1"/>
</dbReference>
<feature type="domain" description="CRAL-TRIO" evidence="2">
    <location>
        <begin position="106"/>
        <end position="287"/>
    </location>
</feature>
<dbReference type="InterPro" id="IPR036273">
    <property type="entry name" value="CRAL/TRIO_N_dom_sf"/>
</dbReference>
<accession>A0A067MZF2</accession>
<dbReference type="EMBL" id="KL198017">
    <property type="protein sequence ID" value="KDQ20994.1"/>
    <property type="molecule type" value="Genomic_DNA"/>
</dbReference>
<dbReference type="InterPro" id="IPR011074">
    <property type="entry name" value="CRAL/TRIO_N_dom"/>
</dbReference>
<dbReference type="SUPFAM" id="SSF46938">
    <property type="entry name" value="CRAL/TRIO N-terminal domain"/>
    <property type="match status" value="1"/>
</dbReference>
<reference evidence="4" key="1">
    <citation type="journal article" date="2014" name="Proc. Natl. Acad. Sci. U.S.A.">
        <title>Extensive sampling of basidiomycete genomes demonstrates inadequacy of the white-rot/brown-rot paradigm for wood decay fungi.</title>
        <authorList>
            <person name="Riley R."/>
            <person name="Salamov A.A."/>
            <person name="Brown D.W."/>
            <person name="Nagy L.G."/>
            <person name="Floudas D."/>
            <person name="Held B.W."/>
            <person name="Levasseur A."/>
            <person name="Lombard V."/>
            <person name="Morin E."/>
            <person name="Otillar R."/>
            <person name="Lindquist E.A."/>
            <person name="Sun H."/>
            <person name="LaButti K.M."/>
            <person name="Schmutz J."/>
            <person name="Jabbour D."/>
            <person name="Luo H."/>
            <person name="Baker S.E."/>
            <person name="Pisabarro A.G."/>
            <person name="Walton J.D."/>
            <person name="Blanchette R.A."/>
            <person name="Henrissat B."/>
            <person name="Martin F."/>
            <person name="Cullen D."/>
            <person name="Hibbett D.S."/>
            <person name="Grigoriev I.V."/>
        </authorList>
    </citation>
    <scope>NUCLEOTIDE SEQUENCE [LARGE SCALE GENOMIC DNA]</scope>
    <source>
        <strain evidence="4">FD-172 SS1</strain>
    </source>
</reference>
<dbReference type="InParanoid" id="A0A067MZF2"/>
<name>A0A067MZF2_BOTB1</name>
<organism evidence="3 4">
    <name type="scientific">Botryobasidium botryosum (strain FD-172 SS1)</name>
    <dbReference type="NCBI Taxonomy" id="930990"/>
    <lineage>
        <taxon>Eukaryota</taxon>
        <taxon>Fungi</taxon>
        <taxon>Dikarya</taxon>
        <taxon>Basidiomycota</taxon>
        <taxon>Agaricomycotina</taxon>
        <taxon>Agaricomycetes</taxon>
        <taxon>Cantharellales</taxon>
        <taxon>Botryobasidiaceae</taxon>
        <taxon>Botryobasidium</taxon>
    </lineage>
</organism>
<dbReference type="HOGENOM" id="CLU_014001_4_0_1"/>
<evidence type="ECO:0000259" key="2">
    <source>
        <dbReference type="PROSITE" id="PS50191"/>
    </source>
</evidence>
<evidence type="ECO:0000313" key="3">
    <source>
        <dbReference type="EMBL" id="KDQ20994.1"/>
    </source>
</evidence>
<keyword evidence="4" id="KW-1185">Reference proteome</keyword>
<dbReference type="Gene3D" id="3.40.525.10">
    <property type="entry name" value="CRAL-TRIO lipid binding domain"/>
    <property type="match status" value="1"/>
</dbReference>
<dbReference type="Pfam" id="PF00650">
    <property type="entry name" value="CRAL_TRIO"/>
    <property type="match status" value="1"/>
</dbReference>
<dbReference type="Pfam" id="PF03765">
    <property type="entry name" value="CRAL_TRIO_N"/>
    <property type="match status" value="1"/>
</dbReference>
<dbReference type="SUPFAM" id="SSF52087">
    <property type="entry name" value="CRAL/TRIO domain"/>
    <property type="match status" value="1"/>
</dbReference>
<dbReference type="STRING" id="930990.A0A067MZF2"/>
<dbReference type="PANTHER" id="PTHR45657">
    <property type="entry name" value="CRAL-TRIO DOMAIN-CONTAINING PROTEIN YKL091C-RELATED"/>
    <property type="match status" value="1"/>
</dbReference>
<protein>
    <recommendedName>
        <fullName evidence="2">CRAL-TRIO domain-containing protein</fullName>
    </recommendedName>
</protein>
<dbReference type="AlphaFoldDB" id="A0A067MZF2"/>
<evidence type="ECO:0000313" key="4">
    <source>
        <dbReference type="Proteomes" id="UP000027195"/>
    </source>
</evidence>
<dbReference type="InterPro" id="IPR001251">
    <property type="entry name" value="CRAL-TRIO_dom"/>
</dbReference>
<dbReference type="InterPro" id="IPR036865">
    <property type="entry name" value="CRAL-TRIO_dom_sf"/>
</dbReference>
<proteinExistence type="predicted"/>
<gene>
    <name evidence="3" type="ORF">BOTBODRAFT_142375</name>
</gene>
<dbReference type="InterPro" id="IPR051026">
    <property type="entry name" value="PI/PC_transfer"/>
</dbReference>
<dbReference type="Proteomes" id="UP000027195">
    <property type="component" value="Unassembled WGS sequence"/>
</dbReference>